<dbReference type="AlphaFoldDB" id="G5KFK3"/>
<dbReference type="Proteomes" id="UP000005388">
    <property type="component" value="Unassembled WGS sequence"/>
</dbReference>
<accession>G5KFK3</accession>
<gene>
    <name evidence="1" type="ORF">STRUR_2270</name>
</gene>
<dbReference type="STRING" id="764291.STRUR_2270"/>
<organism evidence="1 2">
    <name type="scientific">Streptococcus urinalis 2285-97</name>
    <dbReference type="NCBI Taxonomy" id="764291"/>
    <lineage>
        <taxon>Bacteria</taxon>
        <taxon>Bacillati</taxon>
        <taxon>Bacillota</taxon>
        <taxon>Bacilli</taxon>
        <taxon>Lactobacillales</taxon>
        <taxon>Streptococcaceae</taxon>
        <taxon>Streptococcus</taxon>
    </lineage>
</organism>
<sequence length="75" mass="9072">MRNEVFDVRDYLVQNNYPQSLIDLLDDVFTHNLVSKEEQDKIMAMPTEEINEFVLNYKRRSPKRQLTFREAINHD</sequence>
<evidence type="ECO:0000313" key="1">
    <source>
        <dbReference type="EMBL" id="EHJ56435.1"/>
    </source>
</evidence>
<evidence type="ECO:0000313" key="2">
    <source>
        <dbReference type="Proteomes" id="UP000005388"/>
    </source>
</evidence>
<dbReference type="EMBL" id="AEUZ02000001">
    <property type="protein sequence ID" value="EHJ56435.1"/>
    <property type="molecule type" value="Genomic_DNA"/>
</dbReference>
<dbReference type="RefSeq" id="WP_006739193.1">
    <property type="nucleotide sequence ID" value="NZ_AEUZ02000001.1"/>
</dbReference>
<proteinExistence type="predicted"/>
<comment type="caution">
    <text evidence="1">The sequence shown here is derived from an EMBL/GenBank/DDBJ whole genome shotgun (WGS) entry which is preliminary data.</text>
</comment>
<protein>
    <submittedName>
        <fullName evidence="1">Uncharacterized protein</fullName>
    </submittedName>
</protein>
<name>G5KFK3_9STRE</name>
<keyword evidence="2" id="KW-1185">Reference proteome</keyword>
<reference evidence="1 2" key="1">
    <citation type="journal article" date="2014" name="Int. J. Syst. Evol. Microbiol.">
        <title>Phylogenomics and the dynamic genome evolution of the genus Streptococcus.</title>
        <authorList>
            <consortium name="The Broad Institute Genome Sequencing Platform"/>
            <person name="Richards V.P."/>
            <person name="Palmer S.R."/>
            <person name="Pavinski Bitar P.D."/>
            <person name="Qin X."/>
            <person name="Weinstock G.M."/>
            <person name="Highlander S.K."/>
            <person name="Town C.D."/>
            <person name="Burne R.A."/>
            <person name="Stanhope M.J."/>
        </authorList>
    </citation>
    <scope>NUCLEOTIDE SEQUENCE [LARGE SCALE GENOMIC DNA]</scope>
    <source>
        <strain evidence="1 2">2285-97</strain>
    </source>
</reference>